<keyword evidence="2" id="KW-0479">Metal-binding</keyword>
<dbReference type="Pfam" id="PF00172">
    <property type="entry name" value="Zn_clus"/>
    <property type="match status" value="1"/>
</dbReference>
<keyword evidence="6" id="KW-0804">Transcription</keyword>
<comment type="subcellular location">
    <subcellularLocation>
        <location evidence="1">Nucleus</location>
    </subcellularLocation>
</comment>
<dbReference type="PROSITE" id="PS50048">
    <property type="entry name" value="ZN2_CY6_FUNGAL_2"/>
    <property type="match status" value="1"/>
</dbReference>
<evidence type="ECO:0000256" key="1">
    <source>
        <dbReference type="ARBA" id="ARBA00004123"/>
    </source>
</evidence>
<reference evidence="10" key="2">
    <citation type="journal article" date="2023" name="IMA Fungus">
        <title>Comparative genomic study of the Penicillium genus elucidates a diverse pangenome and 15 lateral gene transfer events.</title>
        <authorList>
            <person name="Petersen C."/>
            <person name="Sorensen T."/>
            <person name="Nielsen M.R."/>
            <person name="Sondergaard T.E."/>
            <person name="Sorensen J.L."/>
            <person name="Fitzpatrick D.A."/>
            <person name="Frisvad J.C."/>
            <person name="Nielsen K.L."/>
        </authorList>
    </citation>
    <scope>NUCLEOTIDE SEQUENCE</scope>
    <source>
        <strain evidence="10">IBT 35673</strain>
    </source>
</reference>
<dbReference type="EMBL" id="JAPZBQ010000001">
    <property type="protein sequence ID" value="KAJ5352231.1"/>
    <property type="molecule type" value="Genomic_DNA"/>
</dbReference>
<gene>
    <name evidence="10" type="ORF">N7452_001205</name>
</gene>
<dbReference type="PROSITE" id="PS00463">
    <property type="entry name" value="ZN2_CY6_FUNGAL_1"/>
    <property type="match status" value="1"/>
</dbReference>
<feature type="compositionally biased region" description="Polar residues" evidence="8">
    <location>
        <begin position="84"/>
        <end position="103"/>
    </location>
</feature>
<keyword evidence="3" id="KW-0862">Zinc</keyword>
<dbReference type="InterPro" id="IPR001138">
    <property type="entry name" value="Zn2Cys6_DnaBD"/>
</dbReference>
<evidence type="ECO:0000256" key="5">
    <source>
        <dbReference type="ARBA" id="ARBA00023125"/>
    </source>
</evidence>
<keyword evidence="5" id="KW-0238">DNA-binding</keyword>
<evidence type="ECO:0000313" key="11">
    <source>
        <dbReference type="Proteomes" id="UP001147695"/>
    </source>
</evidence>
<sequence length="656" mass="73653">MASSVAPRQILRRRRTPGSRAARACVHCKEKKLKCDDKAPSCANCHRFRLTCLVEDPEDKKLRPRKYLETLEERLASLEKQKTQHTSDASTASTPALPTSADSSRPLPVFFSESEESSLSNLPARVGYLDFKATQIEPQYLGSSSSFAFAHLINPSLREALIQKPPTPLRAAEKAESAPLPCLLPEYQIATTISNAYFENIHPQYPFLHEPTFRHHEEQVFSSFTYSGDLGTLSIPLFFLNMVYAVGACIVPGYQHLAEQLYSSAQLYPEVLLLDNLEAIQAILCYAMYSLRSSKGPSLWKLSGLALRQCIELGYHRSSKRGHLKKDPLHVELSKRVFWVSQGIDVSYALRLGRPLGIQLNEIDAELPLDIDDFMISASGIHGVPRTWADGIPANMSNSIHVIRLRQIWARIHTSVYSAAALEDANEQNRRASVIQLRADLEHWRATAPEPLPRRGKTLSIFSTKAWYELNYSGSILNLYRSQLAQDKNTPSEIFVDCMNAASFVCREYRRQYIGTSVKHTWSTLHCLFLAGLTYLHCLWTSPTACQSVQHQEFSKTCTDCTMVLVVIAEAWEGAAPYRDIFEVLASHTMSMMISRSLLPQPLPQTHILADTSEREAVSRWISDMDDMGMLNVFDDLLTGFIDDSGPYNGITGMGL</sequence>
<evidence type="ECO:0000256" key="3">
    <source>
        <dbReference type="ARBA" id="ARBA00022833"/>
    </source>
</evidence>
<dbReference type="CDD" id="cd14653">
    <property type="entry name" value="ZIP_Gal4p-like"/>
    <property type="match status" value="1"/>
</dbReference>
<evidence type="ECO:0000313" key="10">
    <source>
        <dbReference type="EMBL" id="KAJ5352231.1"/>
    </source>
</evidence>
<dbReference type="GO" id="GO:0000981">
    <property type="term" value="F:DNA-binding transcription factor activity, RNA polymerase II-specific"/>
    <property type="evidence" value="ECO:0007669"/>
    <property type="project" value="InterPro"/>
</dbReference>
<feature type="domain" description="Zn(2)-C6 fungal-type" evidence="9">
    <location>
        <begin position="24"/>
        <end position="54"/>
    </location>
</feature>
<comment type="caution">
    <text evidence="10">The sequence shown here is derived from an EMBL/GenBank/DDBJ whole genome shotgun (WGS) entry which is preliminary data.</text>
</comment>
<dbReference type="AlphaFoldDB" id="A0A9W9R203"/>
<reference evidence="10" key="1">
    <citation type="submission" date="2022-12" db="EMBL/GenBank/DDBJ databases">
        <authorList>
            <person name="Petersen C."/>
        </authorList>
    </citation>
    <scope>NUCLEOTIDE SEQUENCE</scope>
    <source>
        <strain evidence="10">IBT 35673</strain>
    </source>
</reference>
<dbReference type="GO" id="GO:0006351">
    <property type="term" value="P:DNA-templated transcription"/>
    <property type="evidence" value="ECO:0007669"/>
    <property type="project" value="InterPro"/>
</dbReference>
<dbReference type="PANTHER" id="PTHR47782:SF12">
    <property type="entry name" value="ZN(II)2CYS6 TRANSCRIPTION FACTOR (EUROFUNG)"/>
    <property type="match status" value="1"/>
</dbReference>
<name>A0A9W9R203_PENBR</name>
<evidence type="ECO:0000256" key="2">
    <source>
        <dbReference type="ARBA" id="ARBA00022723"/>
    </source>
</evidence>
<dbReference type="GO" id="GO:0045944">
    <property type="term" value="P:positive regulation of transcription by RNA polymerase II"/>
    <property type="evidence" value="ECO:0007669"/>
    <property type="project" value="TreeGrafter"/>
</dbReference>
<dbReference type="Gene3D" id="4.10.240.10">
    <property type="entry name" value="Zn(2)-C6 fungal-type DNA-binding domain"/>
    <property type="match status" value="1"/>
</dbReference>
<dbReference type="SUPFAM" id="SSF57701">
    <property type="entry name" value="Zn2/Cys6 DNA-binding domain"/>
    <property type="match status" value="1"/>
</dbReference>
<dbReference type="InterPro" id="IPR036864">
    <property type="entry name" value="Zn2-C6_fun-type_DNA-bd_sf"/>
</dbReference>
<dbReference type="GO" id="GO:0005634">
    <property type="term" value="C:nucleus"/>
    <property type="evidence" value="ECO:0007669"/>
    <property type="project" value="UniProtKB-SubCell"/>
</dbReference>
<dbReference type="SMART" id="SM00066">
    <property type="entry name" value="GAL4"/>
    <property type="match status" value="1"/>
</dbReference>
<dbReference type="SMART" id="SM00906">
    <property type="entry name" value="Fungal_trans"/>
    <property type="match status" value="1"/>
</dbReference>
<feature type="region of interest" description="Disordered" evidence="8">
    <location>
        <begin position="79"/>
        <end position="105"/>
    </location>
</feature>
<evidence type="ECO:0000256" key="4">
    <source>
        <dbReference type="ARBA" id="ARBA00023015"/>
    </source>
</evidence>
<dbReference type="GO" id="GO:0008270">
    <property type="term" value="F:zinc ion binding"/>
    <property type="evidence" value="ECO:0007669"/>
    <property type="project" value="InterPro"/>
</dbReference>
<dbReference type="InterPro" id="IPR052202">
    <property type="entry name" value="Yeast_MetPath_Reg"/>
</dbReference>
<dbReference type="GO" id="GO:0043565">
    <property type="term" value="F:sequence-specific DNA binding"/>
    <property type="evidence" value="ECO:0007669"/>
    <property type="project" value="TreeGrafter"/>
</dbReference>
<evidence type="ECO:0000256" key="8">
    <source>
        <dbReference type="SAM" id="MobiDB-lite"/>
    </source>
</evidence>
<dbReference type="CDD" id="cd12148">
    <property type="entry name" value="fungal_TF_MHR"/>
    <property type="match status" value="1"/>
</dbReference>
<evidence type="ECO:0000259" key="9">
    <source>
        <dbReference type="PROSITE" id="PS50048"/>
    </source>
</evidence>
<dbReference type="CDD" id="cd00067">
    <property type="entry name" value="GAL4"/>
    <property type="match status" value="1"/>
</dbReference>
<evidence type="ECO:0000256" key="7">
    <source>
        <dbReference type="ARBA" id="ARBA00023242"/>
    </source>
</evidence>
<organism evidence="10 11">
    <name type="scientific">Penicillium brevicompactum</name>
    <dbReference type="NCBI Taxonomy" id="5074"/>
    <lineage>
        <taxon>Eukaryota</taxon>
        <taxon>Fungi</taxon>
        <taxon>Dikarya</taxon>
        <taxon>Ascomycota</taxon>
        <taxon>Pezizomycotina</taxon>
        <taxon>Eurotiomycetes</taxon>
        <taxon>Eurotiomycetidae</taxon>
        <taxon>Eurotiales</taxon>
        <taxon>Aspergillaceae</taxon>
        <taxon>Penicillium</taxon>
    </lineage>
</organism>
<dbReference type="Proteomes" id="UP001147695">
    <property type="component" value="Unassembled WGS sequence"/>
</dbReference>
<dbReference type="Pfam" id="PF04082">
    <property type="entry name" value="Fungal_trans"/>
    <property type="match status" value="1"/>
</dbReference>
<keyword evidence="7" id="KW-0539">Nucleus</keyword>
<accession>A0A9W9R203</accession>
<evidence type="ECO:0000256" key="6">
    <source>
        <dbReference type="ARBA" id="ARBA00023163"/>
    </source>
</evidence>
<dbReference type="InterPro" id="IPR007219">
    <property type="entry name" value="XnlR_reg_dom"/>
</dbReference>
<keyword evidence="4" id="KW-0805">Transcription regulation</keyword>
<dbReference type="PANTHER" id="PTHR47782">
    <property type="entry name" value="ZN(II)2CYS6 TRANSCRIPTION FACTOR (EUROFUNG)-RELATED"/>
    <property type="match status" value="1"/>
</dbReference>
<proteinExistence type="predicted"/>
<protein>
    <recommendedName>
        <fullName evidence="9">Zn(2)-C6 fungal-type domain-containing protein</fullName>
    </recommendedName>
</protein>